<organism evidence="3 4">
    <name type="scientific">Prototheca wickerhamii</name>
    <dbReference type="NCBI Taxonomy" id="3111"/>
    <lineage>
        <taxon>Eukaryota</taxon>
        <taxon>Viridiplantae</taxon>
        <taxon>Chlorophyta</taxon>
        <taxon>core chlorophytes</taxon>
        <taxon>Trebouxiophyceae</taxon>
        <taxon>Chlorellales</taxon>
        <taxon>Chlorellaceae</taxon>
        <taxon>Prototheca</taxon>
    </lineage>
</organism>
<dbReference type="Pfam" id="PF01966">
    <property type="entry name" value="HD"/>
    <property type="match status" value="1"/>
</dbReference>
<dbReference type="SMART" id="SM00471">
    <property type="entry name" value="HDc"/>
    <property type="match status" value="1"/>
</dbReference>
<dbReference type="Proteomes" id="UP001255856">
    <property type="component" value="Unassembled WGS sequence"/>
</dbReference>
<reference evidence="3" key="1">
    <citation type="submission" date="2021-01" db="EMBL/GenBank/DDBJ databases">
        <authorList>
            <person name="Eckstrom K.M.E."/>
        </authorList>
    </citation>
    <scope>NUCLEOTIDE SEQUENCE</scope>
    <source>
        <strain evidence="3">UVCC 0001</strain>
    </source>
</reference>
<name>A0AAD9IKV3_PROWI</name>
<dbReference type="PANTHER" id="PTHR11373:SF4">
    <property type="entry name" value="DEOXYNUCLEOSIDE TRIPHOSPHATE TRIPHOSPHOHYDROLASE SAMHD1"/>
    <property type="match status" value="1"/>
</dbReference>
<dbReference type="InterPro" id="IPR050135">
    <property type="entry name" value="dGTPase-like"/>
</dbReference>
<comment type="caution">
    <text evidence="3">The sequence shown here is derived from an EMBL/GenBank/DDBJ whole genome shotgun (WGS) entry which is preliminary data.</text>
</comment>
<dbReference type="Gene3D" id="3.30.70.2760">
    <property type="match status" value="1"/>
</dbReference>
<dbReference type="Gene3D" id="1.10.3210.10">
    <property type="entry name" value="Hypothetical protein af1432"/>
    <property type="match status" value="1"/>
</dbReference>
<dbReference type="CDD" id="cd00077">
    <property type="entry name" value="HDc"/>
    <property type="match status" value="1"/>
</dbReference>
<dbReference type="InterPro" id="IPR003607">
    <property type="entry name" value="HD/PDEase_dom"/>
</dbReference>
<feature type="domain" description="HD" evidence="2">
    <location>
        <begin position="113"/>
        <end position="253"/>
    </location>
</feature>
<evidence type="ECO:0000259" key="2">
    <source>
        <dbReference type="PROSITE" id="PS51831"/>
    </source>
</evidence>
<accession>A0AAD9IKV3</accession>
<keyword evidence="4" id="KW-1185">Reference proteome</keyword>
<dbReference type="InterPro" id="IPR006674">
    <property type="entry name" value="HD_domain"/>
</dbReference>
<feature type="region of interest" description="Disordered" evidence="1">
    <location>
        <begin position="33"/>
        <end position="55"/>
    </location>
</feature>
<feature type="region of interest" description="Disordered" evidence="1">
    <location>
        <begin position="513"/>
        <end position="555"/>
    </location>
</feature>
<dbReference type="GO" id="GO:0008832">
    <property type="term" value="F:dGTPase activity"/>
    <property type="evidence" value="ECO:0007669"/>
    <property type="project" value="TreeGrafter"/>
</dbReference>
<evidence type="ECO:0000313" key="3">
    <source>
        <dbReference type="EMBL" id="KAK2080361.1"/>
    </source>
</evidence>
<dbReference type="GO" id="GO:0006203">
    <property type="term" value="P:dGTP catabolic process"/>
    <property type="evidence" value="ECO:0007669"/>
    <property type="project" value="TreeGrafter"/>
</dbReference>
<dbReference type="EMBL" id="JASFZW010000001">
    <property type="protein sequence ID" value="KAK2080361.1"/>
    <property type="molecule type" value="Genomic_DNA"/>
</dbReference>
<dbReference type="GO" id="GO:0005634">
    <property type="term" value="C:nucleus"/>
    <property type="evidence" value="ECO:0007669"/>
    <property type="project" value="TreeGrafter"/>
</dbReference>
<evidence type="ECO:0000313" key="4">
    <source>
        <dbReference type="Proteomes" id="UP001255856"/>
    </source>
</evidence>
<dbReference type="PANTHER" id="PTHR11373">
    <property type="entry name" value="DEOXYNUCLEOSIDE TRIPHOSPHATE TRIPHOSPHOHYDROLASE"/>
    <property type="match status" value="1"/>
</dbReference>
<protein>
    <recommendedName>
        <fullName evidence="2">HD domain-containing protein</fullName>
    </recommendedName>
</protein>
<gene>
    <name evidence="3" type="ORF">QBZ16_000214</name>
</gene>
<dbReference type="SUPFAM" id="SSF109604">
    <property type="entry name" value="HD-domain/PDEase-like"/>
    <property type="match status" value="1"/>
</dbReference>
<proteinExistence type="predicted"/>
<dbReference type="AlphaFoldDB" id="A0AAD9IKV3"/>
<evidence type="ECO:0000256" key="1">
    <source>
        <dbReference type="SAM" id="MobiDB-lite"/>
    </source>
</evidence>
<sequence length="555" mass="62391">MTSRFDEEGAVPLSQLANDYFDATELRNVSAGPTSFREAGLGTPPAAPSSPQRLAPVRSAARHGKLFNDPVHSAFRLDPVSVDIIDSRPFQRLRKLKQLGLTYYVFPGASHNRFEHSLGVAHLAYRFARHFQAIQGAELQVERRDLRIAELAGLCHDLGHGPFSHVFDRELLRAKGITGWEHEDMSSAMLDLIIDEEHLDSIPREDVRAVQSMITSAHGGGAGGGALPPGKRWLQEIVANGRNGIDVDKFDYLARDGLYCGVKTSFDANRIMQFSKVIDDEICYRYSEYMTLHELFHSRAIMHRQVYTHRKAKAIEFMVVDALLEADAALRVTDRVWDPREFQTLDDSLLDAIENFSLFKPLLGVLEDDDNLGALERAQAIIQRVRRRDLYKFCSEALIPAEDLDRGRWRAPTAADIINSYRGSGPRLRPEDVIVQENIINFSMRNLNPLDSVHFFDNLESVSKRALRTDQISLMVAPVFQESTLRVYSKDSSPEAVHAVQAAFDSWLEERFRGKVTTPTPSKAPPPPRTTGNTSGEPPIKRLRPAFEDDTPPPQ</sequence>
<dbReference type="PROSITE" id="PS51831">
    <property type="entry name" value="HD"/>
    <property type="match status" value="1"/>
</dbReference>